<protein>
    <recommendedName>
        <fullName evidence="8">Sorting nexin-4</fullName>
    </recommendedName>
    <alternativeName>
        <fullName evidence="9">Autophagy-related protein 24</fullName>
    </alternativeName>
</protein>
<evidence type="ECO:0000256" key="8">
    <source>
        <dbReference type="ARBA" id="ARBA00040748"/>
    </source>
</evidence>
<dbReference type="PANTHER" id="PTHR45949">
    <property type="entry name" value="SORTING NEXIN-4"/>
    <property type="match status" value="1"/>
</dbReference>
<gene>
    <name evidence="12" type="ORF">BZA70DRAFT_271329</name>
</gene>
<evidence type="ECO:0000256" key="6">
    <source>
        <dbReference type="ARBA" id="ARBA00023121"/>
    </source>
</evidence>
<evidence type="ECO:0000313" key="13">
    <source>
        <dbReference type="Proteomes" id="UP001498771"/>
    </source>
</evidence>
<evidence type="ECO:0000256" key="5">
    <source>
        <dbReference type="ARBA" id="ARBA00022490"/>
    </source>
</evidence>
<feature type="domain" description="PX" evidence="11">
    <location>
        <begin position="34"/>
        <end position="155"/>
    </location>
</feature>
<comment type="caution">
    <text evidence="12">The sequence shown here is derived from an EMBL/GenBank/DDBJ whole genome shotgun (WGS) entry which is preliminary data.</text>
</comment>
<dbReference type="EMBL" id="JBBJBU010000001">
    <property type="protein sequence ID" value="KAK7207456.1"/>
    <property type="molecule type" value="Genomic_DNA"/>
</dbReference>
<dbReference type="PANTHER" id="PTHR45949:SF2">
    <property type="entry name" value="SORTING NEXIN-4"/>
    <property type="match status" value="1"/>
</dbReference>
<accession>A0ABR1FC81</accession>
<keyword evidence="13" id="KW-1185">Reference proteome</keyword>
<keyword evidence="5" id="KW-0963">Cytoplasm</keyword>
<dbReference type="SUPFAM" id="SSF64268">
    <property type="entry name" value="PX domain"/>
    <property type="match status" value="1"/>
</dbReference>
<feature type="compositionally biased region" description="Polar residues" evidence="10">
    <location>
        <begin position="1"/>
        <end position="15"/>
    </location>
</feature>
<evidence type="ECO:0000256" key="1">
    <source>
        <dbReference type="ARBA" id="ARBA00004184"/>
    </source>
</evidence>
<dbReference type="SMART" id="SM00312">
    <property type="entry name" value="PX"/>
    <property type="match status" value="1"/>
</dbReference>
<evidence type="ECO:0000256" key="3">
    <source>
        <dbReference type="ARBA" id="ARBA00010883"/>
    </source>
</evidence>
<dbReference type="SUPFAM" id="SSF103657">
    <property type="entry name" value="BAR/IMD domain-like"/>
    <property type="match status" value="1"/>
</dbReference>
<comment type="similarity">
    <text evidence="3">Belongs to the sorting nexin family.</text>
</comment>
<keyword evidence="7" id="KW-0472">Membrane</keyword>
<sequence length="425" mass="48337">MSTSASALHPSSATIVTERAPETDEDKDALWSSTLACRVSDPQKELEGTQNAYITYLVTTVSDFPQFQAPEFRVRRRFSDFVYLYNVIARDYPACAVPPLPDKQRMEYITGDRFGGEFTSRRANSLGRFLERISNHPILRTAAVLAVFLESYEWNAYMRAHPVKAATVGESSGVFDGFSDALVNAFAKIPKGKDDFVPAKERADKLADDVTHTEKVMSRLAKHELEWEQDTREFASQFAKLSPLEPDMQQAFKAFAGKLDASAEAIHALRENLDLNYVVSLRDMENYDGALKQLLKQREQKQLDYEGLLDYLNKATVERNVLASGGGNGFLRSKVEDLRGVDHHVARIERLRKLDTRLEELTKEAEEAHEISLSFDKEVTRDLRDFERIKSFEMKDTMGSMADAHIEFFRTILEEWEKAIPELEG</sequence>
<evidence type="ECO:0000256" key="9">
    <source>
        <dbReference type="ARBA" id="ARBA00041273"/>
    </source>
</evidence>
<dbReference type="Gene3D" id="1.20.1270.60">
    <property type="entry name" value="Arfaptin homology (AH) domain/BAR domain"/>
    <property type="match status" value="1"/>
</dbReference>
<evidence type="ECO:0000256" key="2">
    <source>
        <dbReference type="ARBA" id="ARBA00004496"/>
    </source>
</evidence>
<dbReference type="Proteomes" id="UP001498771">
    <property type="component" value="Unassembled WGS sequence"/>
</dbReference>
<dbReference type="InterPro" id="IPR027267">
    <property type="entry name" value="AH/BAR_dom_sf"/>
</dbReference>
<organism evidence="12 13">
    <name type="scientific">Myxozyma melibiosi</name>
    <dbReference type="NCBI Taxonomy" id="54550"/>
    <lineage>
        <taxon>Eukaryota</taxon>
        <taxon>Fungi</taxon>
        <taxon>Dikarya</taxon>
        <taxon>Ascomycota</taxon>
        <taxon>Saccharomycotina</taxon>
        <taxon>Lipomycetes</taxon>
        <taxon>Lipomycetales</taxon>
        <taxon>Lipomycetaceae</taxon>
        <taxon>Myxozyma</taxon>
    </lineage>
</organism>
<evidence type="ECO:0000313" key="12">
    <source>
        <dbReference type="EMBL" id="KAK7207456.1"/>
    </source>
</evidence>
<evidence type="ECO:0000259" key="11">
    <source>
        <dbReference type="PROSITE" id="PS50195"/>
    </source>
</evidence>
<evidence type="ECO:0000256" key="4">
    <source>
        <dbReference type="ARBA" id="ARBA00022448"/>
    </source>
</evidence>
<feature type="region of interest" description="Disordered" evidence="10">
    <location>
        <begin position="1"/>
        <end position="24"/>
    </location>
</feature>
<proteinExistence type="inferred from homology"/>
<dbReference type="InterPro" id="IPR001683">
    <property type="entry name" value="PX_dom"/>
</dbReference>
<dbReference type="CDD" id="cd06863">
    <property type="entry name" value="PX_Atg24p"/>
    <property type="match status" value="1"/>
</dbReference>
<evidence type="ECO:0000256" key="10">
    <source>
        <dbReference type="SAM" id="MobiDB-lite"/>
    </source>
</evidence>
<dbReference type="Gene3D" id="3.30.1520.10">
    <property type="entry name" value="Phox-like domain"/>
    <property type="match status" value="1"/>
</dbReference>
<dbReference type="RefSeq" id="XP_064770489.1">
    <property type="nucleotide sequence ID" value="XM_064911465.1"/>
</dbReference>
<name>A0ABR1FC81_9ASCO</name>
<comment type="subcellular location">
    <subcellularLocation>
        <location evidence="2">Cytoplasm</location>
    </subcellularLocation>
    <subcellularLocation>
        <location evidence="1">Endomembrane system</location>
        <topology evidence="1">Peripheral membrane protein</topology>
    </subcellularLocation>
</comment>
<evidence type="ECO:0000256" key="7">
    <source>
        <dbReference type="ARBA" id="ARBA00023136"/>
    </source>
</evidence>
<dbReference type="GeneID" id="90036977"/>
<dbReference type="InterPro" id="IPR036871">
    <property type="entry name" value="PX_dom_sf"/>
</dbReference>
<reference evidence="12 13" key="1">
    <citation type="submission" date="2024-03" db="EMBL/GenBank/DDBJ databases">
        <title>Genome-scale model development and genomic sequencing of the oleaginous clade Lipomyces.</title>
        <authorList>
            <consortium name="Lawrence Berkeley National Laboratory"/>
            <person name="Czajka J.J."/>
            <person name="Han Y."/>
            <person name="Kim J."/>
            <person name="Mondo S.J."/>
            <person name="Hofstad B.A."/>
            <person name="Robles A."/>
            <person name="Haridas S."/>
            <person name="Riley R."/>
            <person name="LaButti K."/>
            <person name="Pangilinan J."/>
            <person name="Andreopoulos W."/>
            <person name="Lipzen A."/>
            <person name="Yan J."/>
            <person name="Wang M."/>
            <person name="Ng V."/>
            <person name="Grigoriev I.V."/>
            <person name="Spatafora J.W."/>
            <person name="Magnuson J.K."/>
            <person name="Baker S.E."/>
            <person name="Pomraning K.R."/>
        </authorList>
    </citation>
    <scope>NUCLEOTIDE SEQUENCE [LARGE SCALE GENOMIC DNA]</scope>
    <source>
        <strain evidence="12 13">Phaff 52-87</strain>
    </source>
</reference>
<keyword evidence="4" id="KW-0813">Transport</keyword>
<dbReference type="PROSITE" id="PS50195">
    <property type="entry name" value="PX"/>
    <property type="match status" value="1"/>
</dbReference>
<dbReference type="Pfam" id="PF00787">
    <property type="entry name" value="PX"/>
    <property type="match status" value="1"/>
</dbReference>
<keyword evidence="6" id="KW-0446">Lipid-binding</keyword>